<dbReference type="EMBL" id="JAWLKH010000004">
    <property type="protein sequence ID" value="MDV6311605.1"/>
    <property type="molecule type" value="Genomic_DNA"/>
</dbReference>
<evidence type="ECO:0000256" key="1">
    <source>
        <dbReference type="SAM" id="MobiDB-lite"/>
    </source>
</evidence>
<dbReference type="Pfam" id="PF13751">
    <property type="entry name" value="DDE_Tnp_1_6"/>
    <property type="match status" value="1"/>
</dbReference>
<protein>
    <submittedName>
        <fullName evidence="3">Transposase</fullName>
    </submittedName>
</protein>
<name>A0AAE4R783_9ACTN</name>
<proteinExistence type="predicted"/>
<evidence type="ECO:0000313" key="3">
    <source>
        <dbReference type="EMBL" id="MDV6311605.1"/>
    </source>
</evidence>
<gene>
    <name evidence="3" type="ORF">R3Q15_06800</name>
</gene>
<feature type="compositionally biased region" description="Basic and acidic residues" evidence="1">
    <location>
        <begin position="1"/>
        <end position="15"/>
    </location>
</feature>
<comment type="caution">
    <text evidence="3">The sequence shown here is derived from an EMBL/GenBank/DDBJ whole genome shotgun (WGS) entry which is preliminary data.</text>
</comment>
<evidence type="ECO:0000313" key="4">
    <source>
        <dbReference type="Proteomes" id="UP001185922"/>
    </source>
</evidence>
<dbReference type="InterPro" id="IPR025668">
    <property type="entry name" value="Tnp_DDE_dom"/>
</dbReference>
<dbReference type="Proteomes" id="UP001185922">
    <property type="component" value="Unassembled WGS sequence"/>
</dbReference>
<dbReference type="PANTHER" id="PTHR33408">
    <property type="entry name" value="TRANSPOSASE"/>
    <property type="match status" value="1"/>
</dbReference>
<accession>A0AAE4R783</accession>
<dbReference type="RefSeq" id="WP_317510248.1">
    <property type="nucleotide sequence ID" value="NZ_JAWLKH010000004.1"/>
</dbReference>
<feature type="domain" description="Transposase DDE" evidence="2">
    <location>
        <begin position="152"/>
        <end position="214"/>
    </location>
</feature>
<reference evidence="3" key="1">
    <citation type="submission" date="2023-10" db="EMBL/GenBank/DDBJ databases">
        <title>Development of a sustainable strategy for remediation of hydrocarbon-contaminated territories based on the waste exchange concept.</title>
        <authorList>
            <person name="Krivoruchko A."/>
        </authorList>
    </citation>
    <scope>NUCLEOTIDE SEQUENCE</scope>
    <source>
        <strain evidence="3">IEGM 1279</strain>
    </source>
</reference>
<evidence type="ECO:0000259" key="2">
    <source>
        <dbReference type="Pfam" id="PF13751"/>
    </source>
</evidence>
<feature type="region of interest" description="Disordered" evidence="1">
    <location>
        <begin position="1"/>
        <end position="36"/>
    </location>
</feature>
<sequence>MDHAIADRDRREKQAARSADARVAGPRRNITDPQSRLMPLRGGGWVQGYNCQAVTSEDGLIIATGVNNNNADVVAFADMFSKAIDAAELIDAHHHRADGIGVLLADAGYLSDANLTMPGPDRLIAIGKSREIHKTARTSPTHGQPPPDATPVEAMAHRLATEEGHRLYSKRSHIAETPFGHAKHNLGFKRFTGRGIDRATAEFSFHGLVHNLMKAIGTGYLNPATT</sequence>
<dbReference type="AlphaFoldDB" id="A0AAE4R783"/>
<organism evidence="3 4">
    <name type="scientific">Gordonia amicalis</name>
    <dbReference type="NCBI Taxonomy" id="89053"/>
    <lineage>
        <taxon>Bacteria</taxon>
        <taxon>Bacillati</taxon>
        <taxon>Actinomycetota</taxon>
        <taxon>Actinomycetes</taxon>
        <taxon>Mycobacteriales</taxon>
        <taxon>Gordoniaceae</taxon>
        <taxon>Gordonia</taxon>
    </lineage>
</organism>